<protein>
    <submittedName>
        <fullName evidence="1">Uncharacterized protein</fullName>
    </submittedName>
</protein>
<dbReference type="AlphaFoldDB" id="A0AA87ZWW1"/>
<reference evidence="1" key="1">
    <citation type="submission" date="2023-07" db="EMBL/GenBank/DDBJ databases">
        <title>draft genome sequence of fig (Ficus carica).</title>
        <authorList>
            <person name="Takahashi T."/>
            <person name="Nishimura K."/>
        </authorList>
    </citation>
    <scope>NUCLEOTIDE SEQUENCE</scope>
</reference>
<sequence length="78" mass="8187">MSLPPADESFGRIDMVDGVGEGGYGQEGELWSRVILGRGATMLARATKSNDSNVDLGLQEERDGGYGGGSVKDELVVL</sequence>
<comment type="caution">
    <text evidence="1">The sequence shown here is derived from an EMBL/GenBank/DDBJ whole genome shotgun (WGS) entry which is preliminary data.</text>
</comment>
<dbReference type="Proteomes" id="UP001187192">
    <property type="component" value="Unassembled WGS sequence"/>
</dbReference>
<proteinExistence type="predicted"/>
<name>A0AA87ZWW1_FICCA</name>
<dbReference type="EMBL" id="BTGU01000011">
    <property type="protein sequence ID" value="GMN40455.1"/>
    <property type="molecule type" value="Genomic_DNA"/>
</dbReference>
<keyword evidence="2" id="KW-1185">Reference proteome</keyword>
<organism evidence="1 2">
    <name type="scientific">Ficus carica</name>
    <name type="common">Common fig</name>
    <dbReference type="NCBI Taxonomy" id="3494"/>
    <lineage>
        <taxon>Eukaryota</taxon>
        <taxon>Viridiplantae</taxon>
        <taxon>Streptophyta</taxon>
        <taxon>Embryophyta</taxon>
        <taxon>Tracheophyta</taxon>
        <taxon>Spermatophyta</taxon>
        <taxon>Magnoliopsida</taxon>
        <taxon>eudicotyledons</taxon>
        <taxon>Gunneridae</taxon>
        <taxon>Pentapetalae</taxon>
        <taxon>rosids</taxon>
        <taxon>fabids</taxon>
        <taxon>Rosales</taxon>
        <taxon>Moraceae</taxon>
        <taxon>Ficeae</taxon>
        <taxon>Ficus</taxon>
    </lineage>
</organism>
<evidence type="ECO:0000313" key="1">
    <source>
        <dbReference type="EMBL" id="GMN40455.1"/>
    </source>
</evidence>
<accession>A0AA87ZWW1</accession>
<evidence type="ECO:0000313" key="2">
    <source>
        <dbReference type="Proteomes" id="UP001187192"/>
    </source>
</evidence>
<gene>
    <name evidence="1" type="ORF">TIFTF001_009679</name>
</gene>